<gene>
    <name evidence="13" type="ORF">RI844_09055</name>
</gene>
<keyword evidence="4" id="KW-0997">Cell inner membrane</keyword>
<feature type="transmembrane region" description="Helical" evidence="10">
    <location>
        <begin position="353"/>
        <end position="374"/>
    </location>
</feature>
<dbReference type="Proteomes" id="UP001301442">
    <property type="component" value="Chromosome"/>
</dbReference>
<evidence type="ECO:0000256" key="2">
    <source>
        <dbReference type="ARBA" id="ARBA00009186"/>
    </source>
</evidence>
<comment type="function">
    <text evidence="9">Required for the biogenesis of c-type cytochromes. Possible subunit of a heme lyase.</text>
</comment>
<evidence type="ECO:0000313" key="14">
    <source>
        <dbReference type="Proteomes" id="UP001301442"/>
    </source>
</evidence>
<comment type="subcellular location">
    <subcellularLocation>
        <location evidence="1">Cell inner membrane</location>
        <topology evidence="1">Multi-pass membrane protein</topology>
    </subcellularLocation>
</comment>
<feature type="transmembrane region" description="Helical" evidence="10">
    <location>
        <begin position="6"/>
        <end position="29"/>
    </location>
</feature>
<dbReference type="PRINTS" id="PR01410">
    <property type="entry name" value="CCBIOGENESIS"/>
</dbReference>
<name>A0ABZ0GTS3_9GAMM</name>
<evidence type="ECO:0000256" key="3">
    <source>
        <dbReference type="ARBA" id="ARBA00022475"/>
    </source>
</evidence>
<dbReference type="NCBIfam" id="NF007691">
    <property type="entry name" value="PRK10369.1"/>
    <property type="match status" value="1"/>
</dbReference>
<feature type="transmembrane region" description="Helical" evidence="10">
    <location>
        <begin position="178"/>
        <end position="198"/>
    </location>
</feature>
<feature type="transmembrane region" description="Helical" evidence="10">
    <location>
        <begin position="121"/>
        <end position="142"/>
    </location>
</feature>
<feature type="transmembrane region" description="Helical" evidence="10">
    <location>
        <begin position="313"/>
        <end position="332"/>
    </location>
</feature>
<dbReference type="PANTHER" id="PTHR43653:SF1">
    <property type="entry name" value="CYTOCHROME C-TYPE BIOGENESIS PROTEIN CCMF"/>
    <property type="match status" value="1"/>
</dbReference>
<protein>
    <submittedName>
        <fullName evidence="13">Heme lyase CcmF/NrfE family subunit</fullName>
    </submittedName>
</protein>
<evidence type="ECO:0000256" key="10">
    <source>
        <dbReference type="SAM" id="Phobius"/>
    </source>
</evidence>
<evidence type="ECO:0000256" key="4">
    <source>
        <dbReference type="ARBA" id="ARBA00022519"/>
    </source>
</evidence>
<feature type="transmembrane region" description="Helical" evidence="10">
    <location>
        <begin position="488"/>
        <end position="513"/>
    </location>
</feature>
<dbReference type="EMBL" id="CP136600">
    <property type="protein sequence ID" value="WOH39357.1"/>
    <property type="molecule type" value="Genomic_DNA"/>
</dbReference>
<dbReference type="InterPro" id="IPR003567">
    <property type="entry name" value="Cyt_c_biogenesis"/>
</dbReference>
<feature type="transmembrane region" description="Helical" evidence="10">
    <location>
        <begin position="426"/>
        <end position="444"/>
    </location>
</feature>
<feature type="transmembrane region" description="Helical" evidence="10">
    <location>
        <begin position="250"/>
        <end position="266"/>
    </location>
</feature>
<dbReference type="Pfam" id="PF01578">
    <property type="entry name" value="Cytochrom_C_asm"/>
    <property type="match status" value="1"/>
</dbReference>
<evidence type="ECO:0000259" key="12">
    <source>
        <dbReference type="Pfam" id="PF16327"/>
    </source>
</evidence>
<evidence type="ECO:0000256" key="8">
    <source>
        <dbReference type="ARBA" id="ARBA00023136"/>
    </source>
</evidence>
<dbReference type="PANTHER" id="PTHR43653">
    <property type="entry name" value="CYTOCHROME C ASSEMBLY PROTEIN-RELATED"/>
    <property type="match status" value="1"/>
</dbReference>
<evidence type="ECO:0000256" key="9">
    <source>
        <dbReference type="ARBA" id="ARBA00037230"/>
    </source>
</evidence>
<comment type="similarity">
    <text evidence="2">Belongs to the CcmF/CycK/Ccl1/NrfE/CcsA family.</text>
</comment>
<proteinExistence type="inferred from homology"/>
<dbReference type="PRINTS" id="PR01411">
    <property type="entry name" value="CCMFBIOGNSIS"/>
</dbReference>
<evidence type="ECO:0000313" key="13">
    <source>
        <dbReference type="EMBL" id="WOH39357.1"/>
    </source>
</evidence>
<feature type="transmembrane region" description="Helical" evidence="10">
    <location>
        <begin position="210"/>
        <end position="230"/>
    </location>
</feature>
<keyword evidence="8 10" id="KW-0472">Membrane</keyword>
<dbReference type="InterPro" id="IPR002541">
    <property type="entry name" value="Cyt_c_assembly"/>
</dbReference>
<feature type="domain" description="Cytochrome c-type biogenesis protein CcmF C-terminal" evidence="12">
    <location>
        <begin position="316"/>
        <end position="637"/>
    </location>
</feature>
<dbReference type="Pfam" id="PF16327">
    <property type="entry name" value="CcmF_C"/>
    <property type="match status" value="1"/>
</dbReference>
<sequence>MIPEIGHFALIVAMAFAICLSIVPLVGVYQKNQRLITFAKPLTFGMFAFTCLSIVLLGYSFVVDDFSVTYIASHSNSHLPYYFKISAVWGGHEGSLLLWVFSLTAWTMAVASFSKHVDQAFVSRVLAIMGMIAVGFMAFTLLTSNPFDRLLPNVPLEGRDLNPLLQDIGLIIHPPMLYMGYVGFSVAFAFAIAALMCGKMDAAWARWSRPWTIGAWMFLTLGISLGSWWAYYELGWGGWWFWDPVENASFMPWLVGTALIHSLAVTEKRGAFRNWTVLLAIFTFSLSLLGTFLVRSGVLTSVHSFAADPTRGAFILVLLAIAVGCSLLLYAIRGSNVGSFSRFNLVSRETAILISNVILVAAAVTVLLGTLYPLLIDALGMGKISVGPPYFNAVFVPIMSILFVFMGIGPLIRWKKAKKGELAKQLNVITISAIIFGLAFPLLYAGEFNGMVAFGMALATWVALVAAKDVKNQIHLPKGGWQLSRLSLSHLGMAVAHTGIAITIVGVTLVSTYESESNVKMVPGTIVDIAGYQIEFNGVTNVEGPNYSAEQGQLNLYKNSEHIALLQPERRSYRVQTMGMTEAAIDPGLFRDVYVALGDPLGNDAWAVRVHYKPFVRWIWLGSIFMALGGIFAMMDKRYRRRKTVLEQSEANKSAPISTVTNVAEA</sequence>
<feature type="transmembrane region" description="Helical" evidence="10">
    <location>
        <begin position="450"/>
        <end position="467"/>
    </location>
</feature>
<keyword evidence="6" id="KW-0201">Cytochrome c-type biogenesis</keyword>
<feature type="transmembrane region" description="Helical" evidence="10">
    <location>
        <begin position="275"/>
        <end position="293"/>
    </location>
</feature>
<dbReference type="InterPro" id="IPR003568">
    <property type="entry name" value="Cyt_c_biogenesis_CcmF"/>
</dbReference>
<dbReference type="GO" id="GO:0016829">
    <property type="term" value="F:lyase activity"/>
    <property type="evidence" value="ECO:0007669"/>
    <property type="project" value="UniProtKB-KW"/>
</dbReference>
<evidence type="ECO:0000259" key="11">
    <source>
        <dbReference type="Pfam" id="PF01578"/>
    </source>
</evidence>
<feature type="domain" description="Cytochrome c assembly protein" evidence="11">
    <location>
        <begin position="89"/>
        <end position="296"/>
    </location>
</feature>
<keyword evidence="13" id="KW-0456">Lyase</keyword>
<evidence type="ECO:0000256" key="1">
    <source>
        <dbReference type="ARBA" id="ARBA00004429"/>
    </source>
</evidence>
<feature type="transmembrane region" description="Helical" evidence="10">
    <location>
        <begin position="41"/>
        <end position="62"/>
    </location>
</feature>
<dbReference type="InterPro" id="IPR032523">
    <property type="entry name" value="CcmF_C"/>
</dbReference>
<feature type="transmembrane region" description="Helical" evidence="10">
    <location>
        <begin position="96"/>
        <end position="114"/>
    </location>
</feature>
<evidence type="ECO:0000256" key="7">
    <source>
        <dbReference type="ARBA" id="ARBA00022989"/>
    </source>
</evidence>
<dbReference type="NCBIfam" id="TIGR00353">
    <property type="entry name" value="nrfE"/>
    <property type="match status" value="1"/>
</dbReference>
<feature type="transmembrane region" description="Helical" evidence="10">
    <location>
        <begin position="615"/>
        <end position="635"/>
    </location>
</feature>
<evidence type="ECO:0000256" key="6">
    <source>
        <dbReference type="ARBA" id="ARBA00022748"/>
    </source>
</evidence>
<reference evidence="13 14" key="1">
    <citation type="submission" date="2023-09" db="EMBL/GenBank/DDBJ databases">
        <authorList>
            <person name="Qi X."/>
        </authorList>
    </citation>
    <scope>NUCLEOTIDE SEQUENCE [LARGE SCALE GENOMIC DNA]</scope>
    <source>
        <strain evidence="13 14">S1-1</strain>
    </source>
</reference>
<keyword evidence="14" id="KW-1185">Reference proteome</keyword>
<accession>A0ABZ0GTS3</accession>
<keyword evidence="5 10" id="KW-0812">Transmembrane</keyword>
<feature type="transmembrane region" description="Helical" evidence="10">
    <location>
        <begin position="394"/>
        <end position="414"/>
    </location>
</feature>
<evidence type="ECO:0000256" key="5">
    <source>
        <dbReference type="ARBA" id="ARBA00022692"/>
    </source>
</evidence>
<organism evidence="13 14">
    <name type="scientific">Thalassotalea fonticola</name>
    <dbReference type="NCBI Taxonomy" id="3065649"/>
    <lineage>
        <taxon>Bacteria</taxon>
        <taxon>Pseudomonadati</taxon>
        <taxon>Pseudomonadota</taxon>
        <taxon>Gammaproteobacteria</taxon>
        <taxon>Alteromonadales</taxon>
        <taxon>Colwelliaceae</taxon>
        <taxon>Thalassotalea</taxon>
    </lineage>
</organism>
<keyword evidence="3" id="KW-1003">Cell membrane</keyword>
<keyword evidence="7 10" id="KW-1133">Transmembrane helix</keyword>
<dbReference type="RefSeq" id="WP_348398124.1">
    <property type="nucleotide sequence ID" value="NZ_CP136600.1"/>
</dbReference>